<name>A0A7T6ZB06_9BACI</name>
<evidence type="ECO:0000313" key="2">
    <source>
        <dbReference type="Proteomes" id="UP000595349"/>
    </source>
</evidence>
<gene>
    <name evidence="1" type="ORF">HUG20_09610</name>
</gene>
<dbReference type="EMBL" id="CP054706">
    <property type="protein sequence ID" value="QQK80121.1"/>
    <property type="molecule type" value="Genomic_DNA"/>
</dbReference>
<accession>A0A7T6ZB06</accession>
<dbReference type="KEGG" id="scib:HUG20_09610"/>
<proteinExistence type="predicted"/>
<organism evidence="1 2">
    <name type="scientific">Salicibibacter cibi</name>
    <dbReference type="NCBI Taxonomy" id="2743001"/>
    <lineage>
        <taxon>Bacteria</taxon>
        <taxon>Bacillati</taxon>
        <taxon>Bacillota</taxon>
        <taxon>Bacilli</taxon>
        <taxon>Bacillales</taxon>
        <taxon>Bacillaceae</taxon>
        <taxon>Salicibibacter</taxon>
    </lineage>
</organism>
<protein>
    <submittedName>
        <fullName evidence="1">Uncharacterized protein</fullName>
    </submittedName>
</protein>
<sequence>MQHSLFPIKVFSRWYTNDTGFFGSSLTPVQTRTEAHWIIRFPIQGMRAENVITYIDNRNLHIRFQQTTEEKQVNETTGIVSAYQALTEWATRTSLPTHVDTSSYSVICCNDHVDLYFNILKGDEH</sequence>
<dbReference type="AlphaFoldDB" id="A0A7T6ZB06"/>
<keyword evidence="2" id="KW-1185">Reference proteome</keyword>
<dbReference type="RefSeq" id="WP_200090295.1">
    <property type="nucleotide sequence ID" value="NZ_CP054706.1"/>
</dbReference>
<dbReference type="Proteomes" id="UP000595349">
    <property type="component" value="Chromosome"/>
</dbReference>
<reference evidence="1 2" key="1">
    <citation type="submission" date="2020-06" db="EMBL/GenBank/DDBJ databases">
        <title>Genomic analysis of Salicibibacter sp. NKC21-4.</title>
        <authorList>
            <person name="Oh Y.J."/>
        </authorList>
    </citation>
    <scope>NUCLEOTIDE SEQUENCE [LARGE SCALE GENOMIC DNA]</scope>
    <source>
        <strain evidence="1 2">NKC21-4</strain>
    </source>
</reference>
<evidence type="ECO:0000313" key="1">
    <source>
        <dbReference type="EMBL" id="QQK80121.1"/>
    </source>
</evidence>